<dbReference type="InterPro" id="IPR016181">
    <property type="entry name" value="Acyl_CoA_acyltransferase"/>
</dbReference>
<evidence type="ECO:0000313" key="3">
    <source>
        <dbReference type="Proteomes" id="UP001310022"/>
    </source>
</evidence>
<evidence type="ECO:0000259" key="1">
    <source>
        <dbReference type="PROSITE" id="PS51186"/>
    </source>
</evidence>
<dbReference type="EMBL" id="BQKE01000001">
    <property type="protein sequence ID" value="GJM61839.1"/>
    <property type="molecule type" value="Genomic_DNA"/>
</dbReference>
<dbReference type="PROSITE" id="PS51186">
    <property type="entry name" value="GNAT"/>
    <property type="match status" value="1"/>
</dbReference>
<protein>
    <submittedName>
        <fullName evidence="2">N-acetyltransferase</fullName>
    </submittedName>
</protein>
<dbReference type="Pfam" id="PF13302">
    <property type="entry name" value="Acetyltransf_3"/>
    <property type="match status" value="1"/>
</dbReference>
<dbReference type="InterPro" id="IPR000182">
    <property type="entry name" value="GNAT_dom"/>
</dbReference>
<reference evidence="2 3" key="1">
    <citation type="submission" date="2021-12" db="EMBL/GenBank/DDBJ databases">
        <title>Genome sequencing of bacteria with rrn-lacking chromosome and rrn-plasmid.</title>
        <authorList>
            <person name="Anda M."/>
            <person name="Iwasaki W."/>
        </authorList>
    </citation>
    <scope>NUCLEOTIDE SEQUENCE [LARGE SCALE GENOMIC DNA]</scope>
    <source>
        <strain evidence="2 3">NBRC 15940</strain>
    </source>
</reference>
<dbReference type="RefSeq" id="WP_338237280.1">
    <property type="nucleotide sequence ID" value="NZ_BQKE01000001.1"/>
</dbReference>
<comment type="caution">
    <text evidence="2">The sequence shown here is derived from an EMBL/GenBank/DDBJ whole genome shotgun (WGS) entry which is preliminary data.</text>
</comment>
<gene>
    <name evidence="2" type="ORF">PEDI_23910</name>
</gene>
<evidence type="ECO:0000313" key="2">
    <source>
        <dbReference type="EMBL" id="GJM61839.1"/>
    </source>
</evidence>
<dbReference type="Proteomes" id="UP001310022">
    <property type="component" value="Unassembled WGS sequence"/>
</dbReference>
<dbReference type="PANTHER" id="PTHR43792">
    <property type="entry name" value="GNAT FAMILY, PUTATIVE (AFU_ORTHOLOGUE AFUA_3G00765)-RELATED-RELATED"/>
    <property type="match status" value="1"/>
</dbReference>
<dbReference type="InterPro" id="IPR051531">
    <property type="entry name" value="N-acetyltransferase"/>
</dbReference>
<accession>A0AAN5AKA9</accession>
<dbReference type="GO" id="GO:0016747">
    <property type="term" value="F:acyltransferase activity, transferring groups other than amino-acyl groups"/>
    <property type="evidence" value="ECO:0007669"/>
    <property type="project" value="InterPro"/>
</dbReference>
<organism evidence="2 3">
    <name type="scientific">Persicobacter diffluens</name>
    <dbReference type="NCBI Taxonomy" id="981"/>
    <lineage>
        <taxon>Bacteria</taxon>
        <taxon>Pseudomonadati</taxon>
        <taxon>Bacteroidota</taxon>
        <taxon>Cytophagia</taxon>
        <taxon>Cytophagales</taxon>
        <taxon>Persicobacteraceae</taxon>
        <taxon>Persicobacter</taxon>
    </lineage>
</organism>
<dbReference type="Gene3D" id="3.40.630.30">
    <property type="match status" value="1"/>
</dbReference>
<proteinExistence type="predicted"/>
<feature type="domain" description="N-acetyltransferase" evidence="1">
    <location>
        <begin position="10"/>
        <end position="173"/>
    </location>
</feature>
<keyword evidence="3" id="KW-1185">Reference proteome</keyword>
<dbReference type="SUPFAM" id="SSF55729">
    <property type="entry name" value="Acyl-CoA N-acyltransferases (Nat)"/>
    <property type="match status" value="1"/>
</dbReference>
<name>A0AAN5AKA9_9BACT</name>
<dbReference type="PANTHER" id="PTHR43792:SF16">
    <property type="entry name" value="N-ACETYLTRANSFERASE DOMAIN-CONTAINING PROTEIN"/>
    <property type="match status" value="1"/>
</dbReference>
<dbReference type="AlphaFoldDB" id="A0AAN5AKA9"/>
<sequence>MSTIFETPLYEIRLLQPADAEGIFLLDSDPEVHKFLGNNPIKSMAEAEKVVAYIMGQYEQFGVGRWAIIEKASQEFVGWTGLKYEDVLRPGQPYYDLGYRLRPKFWGRGIATLTARMSVDYGFETLGYEAIGGAADIRHEVSNHVLQKAGLQFVDTFEYDSEPHHWYNLKREEWLAQ</sequence>